<evidence type="ECO:0000256" key="3">
    <source>
        <dbReference type="ARBA" id="ARBA00014376"/>
    </source>
</evidence>
<evidence type="ECO:0000313" key="7">
    <source>
        <dbReference type="EMBL" id="MCR4449531.1"/>
    </source>
</evidence>
<dbReference type="Proteomes" id="UP001204061">
    <property type="component" value="Unassembled WGS sequence"/>
</dbReference>
<evidence type="ECO:0000313" key="10">
    <source>
        <dbReference type="Proteomes" id="UP001204061"/>
    </source>
</evidence>
<comment type="function">
    <text evidence="5 6">Structural component of flagellum, the bacterial motility apparatus. Part of the rod structure of flagellar basal body.</text>
</comment>
<dbReference type="OrthoDB" id="9788334at2"/>
<dbReference type="InterPro" id="IPR006300">
    <property type="entry name" value="FlgB"/>
</dbReference>
<protein>
    <recommendedName>
        <fullName evidence="3 6">Flagellar basal body rod protein FlgB</fullName>
    </recommendedName>
</protein>
<dbReference type="PIRSF" id="PIRSF002889">
    <property type="entry name" value="Rod_FlgB"/>
    <property type="match status" value="1"/>
</dbReference>
<evidence type="ECO:0000256" key="6">
    <source>
        <dbReference type="PIRNR" id="PIRNR002889"/>
    </source>
</evidence>
<dbReference type="GO" id="GO:0071973">
    <property type="term" value="P:bacterial-type flagellum-dependent cell motility"/>
    <property type="evidence" value="ECO:0007669"/>
    <property type="project" value="InterPro"/>
</dbReference>
<dbReference type="AlphaFoldDB" id="A0A0T6STA8"/>
<comment type="similarity">
    <text evidence="2 6">Belongs to the flagella basal body rod proteins family.</text>
</comment>
<evidence type="ECO:0000256" key="4">
    <source>
        <dbReference type="ARBA" id="ARBA00023143"/>
    </source>
</evidence>
<evidence type="ECO:0000256" key="1">
    <source>
        <dbReference type="ARBA" id="ARBA00004117"/>
    </source>
</evidence>
<dbReference type="GO" id="GO:0030694">
    <property type="term" value="C:bacterial-type flagellum basal body, rod"/>
    <property type="evidence" value="ECO:0007669"/>
    <property type="project" value="InterPro"/>
</dbReference>
<keyword evidence="7" id="KW-0282">Flagellum</keyword>
<accession>A0A0T6STA8</accession>
<comment type="subunit">
    <text evidence="6">The basal body constitutes a major portion of the flagellar organelle and consists of a number of rings mounted on a central rod.</text>
</comment>
<evidence type="ECO:0000313" key="8">
    <source>
        <dbReference type="EMBL" id="PTH79441.1"/>
    </source>
</evidence>
<evidence type="ECO:0000313" key="9">
    <source>
        <dbReference type="Proteomes" id="UP000241986"/>
    </source>
</evidence>
<dbReference type="RefSeq" id="WP_019444816.1">
    <property type="nucleotide sequence ID" value="NZ_AP027933.1"/>
</dbReference>
<comment type="caution">
    <text evidence="7">The sequence shown here is derived from an EMBL/GenBank/DDBJ whole genome shotgun (WGS) entry which is preliminary data.</text>
</comment>
<dbReference type="EMBL" id="PZKL01000041">
    <property type="protein sequence ID" value="PTH79441.1"/>
    <property type="molecule type" value="Genomic_DNA"/>
</dbReference>
<keyword evidence="7" id="KW-0966">Cell projection</keyword>
<gene>
    <name evidence="7" type="primary">lfgB</name>
    <name evidence="8" type="synonym">flgB</name>
    <name evidence="7" type="synonym">flgBL</name>
    <name evidence="8" type="ORF">DAA48_19230</name>
    <name evidence="7" type="ORF">NS965_14170</name>
</gene>
<reference evidence="7" key="2">
    <citation type="submission" date="2022-08" db="EMBL/GenBank/DDBJ databases">
        <title>A global survey of hypervirulent Aeromonas hydrophila identified this emerging pathogen in farmed fish in the lower Mekong River basin.</title>
        <authorList>
            <person name="Xu T."/>
            <person name="Rasmussen-Ivey C.R."/>
            <person name="Moen F.S."/>
            <person name="Fernandez Bravo A."/>
            <person name="Lamy B."/>
            <person name="Beaz-Hidalgo R."/>
            <person name="Khan C.D."/>
            <person name="Castro Escarpulli G."/>
            <person name="Yasin I.S.M."/>
            <person name="Figueras M.J."/>
            <person name="Azzam Sayuti M."/>
            <person name="Karim M.M."/>
            <person name="Alam K.M."/>
            <person name="Le T.T.T."/>
            <person name="Thao N.H.P."/>
            <person name="Addo S."/>
            <person name="Duodu S."/>
            <person name="Ali S."/>
            <person name="Mey S."/>
            <person name="Somony T."/>
            <person name="Liles M.R."/>
        </authorList>
    </citation>
    <scope>NUCLEOTIDE SEQUENCE</scope>
    <source>
        <strain evidence="7">0.14</strain>
    </source>
</reference>
<dbReference type="NCBIfam" id="TIGR01396">
    <property type="entry name" value="FlgB"/>
    <property type="match status" value="1"/>
</dbReference>
<dbReference type="KEGG" id="avo:AMS64_03085"/>
<dbReference type="Proteomes" id="UP000241986">
    <property type="component" value="Unassembled WGS sequence"/>
</dbReference>
<dbReference type="EMBL" id="JANLFC010000044">
    <property type="protein sequence ID" value="MCR4449531.1"/>
    <property type="molecule type" value="Genomic_DNA"/>
</dbReference>
<keyword evidence="7" id="KW-0969">Cilium</keyword>
<name>A0A0T6STA8_AERVE</name>
<comment type="subcellular location">
    <subcellularLocation>
        <location evidence="1 6">Bacterial flagellum basal body</location>
    </subcellularLocation>
</comment>
<sequence length="129" mass="14035">MSISFDSALGVHPYALDVRAERARILAGNLANVDTPGYLARDVDYKTILGRVAQQVAAGEESQAISQGAMRDDMRHPLYRIPYQVSMDGNTAELGVEQGKFANNATDFQTSLTFLNMKITGIAKAIEGR</sequence>
<proteinExistence type="inferred from homology"/>
<keyword evidence="4 6" id="KW-0975">Bacterial flagellum</keyword>
<reference evidence="8 9" key="1">
    <citation type="submission" date="2018-03" db="EMBL/GenBank/DDBJ databases">
        <title>Aeromonas veronii whole genome sequencing and analysis.</title>
        <authorList>
            <person name="Xie H."/>
            <person name="Liu T."/>
            <person name="Wang K."/>
        </authorList>
    </citation>
    <scope>NUCLEOTIDE SEQUENCE [LARGE SCALE GENOMIC DNA]</scope>
    <source>
        <strain evidence="8 9">XH.VA.1</strain>
    </source>
</reference>
<evidence type="ECO:0000256" key="2">
    <source>
        <dbReference type="ARBA" id="ARBA00009677"/>
    </source>
</evidence>
<evidence type="ECO:0000256" key="5">
    <source>
        <dbReference type="ARBA" id="ARBA00024934"/>
    </source>
</evidence>
<organism evidence="7 10">
    <name type="scientific">Aeromonas veronii</name>
    <dbReference type="NCBI Taxonomy" id="654"/>
    <lineage>
        <taxon>Bacteria</taxon>
        <taxon>Pseudomonadati</taxon>
        <taxon>Pseudomonadota</taxon>
        <taxon>Gammaproteobacteria</taxon>
        <taxon>Aeromonadales</taxon>
        <taxon>Aeromonadaceae</taxon>
        <taxon>Aeromonas</taxon>
    </lineage>
</organism>